<keyword evidence="1" id="KW-0812">Transmembrane</keyword>
<dbReference type="Proteomes" id="UP000295087">
    <property type="component" value="Unassembled WGS sequence"/>
</dbReference>
<proteinExistence type="predicted"/>
<dbReference type="RefSeq" id="WP_067496857.1">
    <property type="nucleotide sequence ID" value="NZ_SNXK01000012.1"/>
</dbReference>
<name>A0A4R6NZS5_NOCIG</name>
<dbReference type="EMBL" id="SNXK01000012">
    <property type="protein sequence ID" value="TDP29807.1"/>
    <property type="molecule type" value="Genomic_DNA"/>
</dbReference>
<dbReference type="AlphaFoldDB" id="A0A4R6NZS5"/>
<evidence type="ECO:0000313" key="3">
    <source>
        <dbReference type="Proteomes" id="UP000295087"/>
    </source>
</evidence>
<accession>A0A4R6NZS5</accession>
<sequence length="102" mass="11575">MINDVRRAWQVAHWFEKLSLIVWPAIGLLHVLSGSWLIAGFAILVVFADLVALQYKAEAADWKAKYEASQSTKVTNVMYVTGNTDEALRKAEERRHNLGYGR</sequence>
<protein>
    <submittedName>
        <fullName evidence="2">Uncharacterized protein</fullName>
    </submittedName>
</protein>
<evidence type="ECO:0000313" key="2">
    <source>
        <dbReference type="EMBL" id="TDP29807.1"/>
    </source>
</evidence>
<feature type="transmembrane region" description="Helical" evidence="1">
    <location>
        <begin position="20"/>
        <end position="47"/>
    </location>
</feature>
<keyword evidence="1" id="KW-0472">Membrane</keyword>
<comment type="caution">
    <text evidence="2">The sequence shown here is derived from an EMBL/GenBank/DDBJ whole genome shotgun (WGS) entry which is preliminary data.</text>
</comment>
<gene>
    <name evidence="2" type="ORF">DFR75_11275</name>
</gene>
<evidence type="ECO:0000256" key="1">
    <source>
        <dbReference type="SAM" id="Phobius"/>
    </source>
</evidence>
<keyword evidence="1" id="KW-1133">Transmembrane helix</keyword>
<reference evidence="2 3" key="1">
    <citation type="submission" date="2019-03" db="EMBL/GenBank/DDBJ databases">
        <title>Genomic Encyclopedia of Type Strains, Phase IV (KMG-IV): sequencing the most valuable type-strain genomes for metagenomic binning, comparative biology and taxonomic classification.</title>
        <authorList>
            <person name="Goeker M."/>
        </authorList>
    </citation>
    <scope>NUCLEOTIDE SEQUENCE [LARGE SCALE GENOMIC DNA]</scope>
    <source>
        <strain evidence="2 3">DSM 44496</strain>
    </source>
</reference>
<keyword evidence="3" id="KW-1185">Reference proteome</keyword>
<organism evidence="2 3">
    <name type="scientific">Nocardia ignorata</name>
    <dbReference type="NCBI Taxonomy" id="145285"/>
    <lineage>
        <taxon>Bacteria</taxon>
        <taxon>Bacillati</taxon>
        <taxon>Actinomycetota</taxon>
        <taxon>Actinomycetes</taxon>
        <taxon>Mycobacteriales</taxon>
        <taxon>Nocardiaceae</taxon>
        <taxon>Nocardia</taxon>
    </lineage>
</organism>